<dbReference type="Pfam" id="PF00651">
    <property type="entry name" value="BTB"/>
    <property type="match status" value="1"/>
</dbReference>
<dbReference type="PIRSF" id="PIRSF037037">
    <property type="entry name" value="Kelch-like_protein_gigaxonin"/>
    <property type="match status" value="1"/>
</dbReference>
<sequence>MKETKSAVVNIPDVTCAIMEKILEFAYTSDAKISENEVEHLLPIADRFQMDGLVTKCCRYAVSSLQPENCVGIWNFAKLFNFVNLAETVFRYILNNFTEVCKHEEMMGLDLECFEEIISDDRLNVKSEQEVFNAIVSWISHQDLSDQNKGKLGEKLLLNVRFGLCDPDLIHRIIRMPLVRQHPALVNLLDSAIYHQAEAYVKEYAKPLSHTLPTTRLKCMFRPRVPSSLVFAIGGWSEGSPTAQFEAYDVRADCWFSHIKLEDRDYPRAYHAVVTLHNKIYVMGGYNGKRYYNTMRCFDPASKTWSEKVPMYTKRCYVIAGVVSDCIYACGGYEPGTPDPVGRLRTVEKYDLLTERWSFVSDMLCERSDGGAAELNGKLYVVGGFNGESCLNSTERYDPVTDQWSLLPTMNHPRSGTGLAAVNNMLVAIGGYDDVSQTRRKCGEKYDPRTHKWTLISTMKEARSNFATVVLEGSVYVIGGFNGQNTMSSVEKYDMETKRWEEVGVLNFHRSGLGACVVVGLGNAAEFTYTGKYGKRNRRRHSNITHRNTWMRNRRK</sequence>
<dbReference type="STRING" id="7574.A0A1S3IEA4"/>
<proteinExistence type="predicted"/>
<dbReference type="InterPro" id="IPR015915">
    <property type="entry name" value="Kelch-typ_b-propeller"/>
</dbReference>
<dbReference type="PANTHER" id="PTHR24412">
    <property type="entry name" value="KELCH PROTEIN"/>
    <property type="match status" value="1"/>
</dbReference>
<dbReference type="InterPro" id="IPR017096">
    <property type="entry name" value="BTB-kelch_protein"/>
</dbReference>
<keyword evidence="2" id="KW-0677">Repeat</keyword>
<accession>A0A1S3IEA4</accession>
<organism evidence="4 5">
    <name type="scientific">Lingula anatina</name>
    <name type="common">Brachiopod</name>
    <name type="synonym">Lingula unguis</name>
    <dbReference type="NCBI Taxonomy" id="7574"/>
    <lineage>
        <taxon>Eukaryota</taxon>
        <taxon>Metazoa</taxon>
        <taxon>Spiralia</taxon>
        <taxon>Lophotrochozoa</taxon>
        <taxon>Brachiopoda</taxon>
        <taxon>Linguliformea</taxon>
        <taxon>Lingulata</taxon>
        <taxon>Lingulida</taxon>
        <taxon>Linguloidea</taxon>
        <taxon>Lingulidae</taxon>
        <taxon>Lingula</taxon>
    </lineage>
</organism>
<dbReference type="InterPro" id="IPR056737">
    <property type="entry name" value="Beta-prop_ATRN-MKLN-like"/>
</dbReference>
<dbReference type="OrthoDB" id="191037at2759"/>
<gene>
    <name evidence="5" type="primary">LOC106163525</name>
</gene>
<protein>
    <submittedName>
        <fullName evidence="5">Kelch-like protein 10</fullName>
    </submittedName>
</protein>
<evidence type="ECO:0000259" key="3">
    <source>
        <dbReference type="SMART" id="SM00875"/>
    </source>
</evidence>
<dbReference type="Gene3D" id="3.30.710.10">
    <property type="entry name" value="Potassium Channel Kv1.1, Chain A"/>
    <property type="match status" value="1"/>
</dbReference>
<dbReference type="SMART" id="SM00875">
    <property type="entry name" value="BACK"/>
    <property type="match status" value="1"/>
</dbReference>
<dbReference type="AlphaFoldDB" id="A0A1S3IEA4"/>
<dbReference type="PRINTS" id="PR00501">
    <property type="entry name" value="KELCHREPEAT"/>
</dbReference>
<dbReference type="Gene3D" id="1.25.40.420">
    <property type="match status" value="1"/>
</dbReference>
<dbReference type="SUPFAM" id="SSF50965">
    <property type="entry name" value="Galactose oxidase, central domain"/>
    <property type="match status" value="1"/>
</dbReference>
<dbReference type="Pfam" id="PF07707">
    <property type="entry name" value="BACK"/>
    <property type="match status" value="1"/>
</dbReference>
<dbReference type="RefSeq" id="XP_013396585.1">
    <property type="nucleotide sequence ID" value="XM_013541131.1"/>
</dbReference>
<dbReference type="KEGG" id="lak:106163525"/>
<evidence type="ECO:0000256" key="1">
    <source>
        <dbReference type="ARBA" id="ARBA00022441"/>
    </source>
</evidence>
<name>A0A1S3IEA4_LINAN</name>
<dbReference type="GeneID" id="106163525"/>
<dbReference type="FunFam" id="1.25.40.420:FF:000001">
    <property type="entry name" value="Kelch-like family member 12"/>
    <property type="match status" value="1"/>
</dbReference>
<dbReference type="Gene3D" id="2.120.10.80">
    <property type="entry name" value="Kelch-type beta propeller"/>
    <property type="match status" value="2"/>
</dbReference>
<keyword evidence="4" id="KW-1185">Reference proteome</keyword>
<evidence type="ECO:0000256" key="2">
    <source>
        <dbReference type="ARBA" id="ARBA00022737"/>
    </source>
</evidence>
<dbReference type="InterPro" id="IPR006652">
    <property type="entry name" value="Kelch_1"/>
</dbReference>
<dbReference type="SMART" id="SM00612">
    <property type="entry name" value="Kelch"/>
    <property type="match status" value="6"/>
</dbReference>
<dbReference type="Proteomes" id="UP000085678">
    <property type="component" value="Unplaced"/>
</dbReference>
<dbReference type="PANTHER" id="PTHR24412:SF172">
    <property type="entry name" value="KELCH-LIKE PROTEIN 10"/>
    <property type="match status" value="1"/>
</dbReference>
<dbReference type="Pfam" id="PF24981">
    <property type="entry name" value="Beta-prop_ATRN-LZTR1"/>
    <property type="match status" value="1"/>
</dbReference>
<feature type="domain" description="BACK" evidence="3">
    <location>
        <begin position="70"/>
        <end position="175"/>
    </location>
</feature>
<dbReference type="InterPro" id="IPR011705">
    <property type="entry name" value="BACK"/>
</dbReference>
<evidence type="ECO:0000313" key="5">
    <source>
        <dbReference type="RefSeq" id="XP_013396585.1"/>
    </source>
</evidence>
<dbReference type="InParanoid" id="A0A1S3IEA4"/>
<dbReference type="InterPro" id="IPR011333">
    <property type="entry name" value="SKP1/BTB/POZ_sf"/>
</dbReference>
<reference evidence="5" key="1">
    <citation type="submission" date="2025-08" db="UniProtKB">
        <authorList>
            <consortium name="RefSeq"/>
        </authorList>
    </citation>
    <scope>IDENTIFICATION</scope>
    <source>
        <tissue evidence="5">Gonads</tissue>
    </source>
</reference>
<keyword evidence="1" id="KW-0880">Kelch repeat</keyword>
<dbReference type="InterPro" id="IPR011043">
    <property type="entry name" value="Gal_Oxase/kelch_b-propeller"/>
</dbReference>
<dbReference type="InterPro" id="IPR000210">
    <property type="entry name" value="BTB/POZ_dom"/>
</dbReference>
<evidence type="ECO:0000313" key="4">
    <source>
        <dbReference type="Proteomes" id="UP000085678"/>
    </source>
</evidence>
<dbReference type="SUPFAM" id="SSF54695">
    <property type="entry name" value="POZ domain"/>
    <property type="match status" value="1"/>
</dbReference>